<dbReference type="EMBL" id="JAGINW010000001">
    <property type="protein sequence ID" value="MBP2321414.1"/>
    <property type="molecule type" value="Genomic_DNA"/>
</dbReference>
<evidence type="ECO:0000256" key="1">
    <source>
        <dbReference type="ARBA" id="ARBA00023172"/>
    </source>
</evidence>
<dbReference type="RefSeq" id="WP_245378203.1">
    <property type="nucleotide sequence ID" value="NZ_JAGINW010000001.1"/>
</dbReference>
<evidence type="ECO:0000313" key="3">
    <source>
        <dbReference type="Proteomes" id="UP001519332"/>
    </source>
</evidence>
<evidence type="ECO:0008006" key="4">
    <source>
        <dbReference type="Google" id="ProtNLM"/>
    </source>
</evidence>
<dbReference type="Proteomes" id="UP001519332">
    <property type="component" value="Unassembled WGS sequence"/>
</dbReference>
<dbReference type="Gene3D" id="1.10.443.10">
    <property type="entry name" value="Intergrase catalytic core"/>
    <property type="match status" value="1"/>
</dbReference>
<accession>A0ABS4TBQ3</accession>
<name>A0ABS4TBQ3_9PSEU</name>
<dbReference type="InterPro" id="IPR011010">
    <property type="entry name" value="DNA_brk_join_enz"/>
</dbReference>
<reference evidence="2 3" key="1">
    <citation type="submission" date="2021-03" db="EMBL/GenBank/DDBJ databases">
        <title>Sequencing the genomes of 1000 actinobacteria strains.</title>
        <authorList>
            <person name="Klenk H.-P."/>
        </authorList>
    </citation>
    <scope>NUCLEOTIDE SEQUENCE [LARGE SCALE GENOMIC DNA]</scope>
    <source>
        <strain evidence="2 3">DSM 46670</strain>
    </source>
</reference>
<organism evidence="2 3">
    <name type="scientific">Kibdelosporangium banguiense</name>
    <dbReference type="NCBI Taxonomy" id="1365924"/>
    <lineage>
        <taxon>Bacteria</taxon>
        <taxon>Bacillati</taxon>
        <taxon>Actinomycetota</taxon>
        <taxon>Actinomycetes</taxon>
        <taxon>Pseudonocardiales</taxon>
        <taxon>Pseudonocardiaceae</taxon>
        <taxon>Kibdelosporangium</taxon>
    </lineage>
</organism>
<dbReference type="InterPro" id="IPR013762">
    <property type="entry name" value="Integrase-like_cat_sf"/>
</dbReference>
<proteinExistence type="predicted"/>
<dbReference type="SUPFAM" id="SSF56349">
    <property type="entry name" value="DNA breaking-rejoining enzymes"/>
    <property type="match status" value="1"/>
</dbReference>
<protein>
    <recommendedName>
        <fullName evidence="4">Phage integrase family protein</fullName>
    </recommendedName>
</protein>
<gene>
    <name evidence="2" type="ORF">JOF56_001799</name>
</gene>
<keyword evidence="1" id="KW-0233">DNA recombination</keyword>
<keyword evidence="3" id="KW-1185">Reference proteome</keyword>
<sequence length="73" mass="8111">MFTQPTGKPIDPRADYQEWRDLLSAAEVRAAQLHDARHTTATMLLVLRTPVRGRHGAHGLDNGIYGQPVHARA</sequence>
<comment type="caution">
    <text evidence="2">The sequence shown here is derived from an EMBL/GenBank/DDBJ whole genome shotgun (WGS) entry which is preliminary data.</text>
</comment>
<evidence type="ECO:0000313" key="2">
    <source>
        <dbReference type="EMBL" id="MBP2321414.1"/>
    </source>
</evidence>